<accession>A0A6A5VM21</accession>
<protein>
    <submittedName>
        <fullName evidence="1">Uncharacterized protein</fullName>
    </submittedName>
</protein>
<name>A0A6A5VM21_9PLEO</name>
<gene>
    <name evidence="1" type="ORF">BU23DRAFT_451455</name>
</gene>
<reference evidence="1" key="1">
    <citation type="journal article" date="2020" name="Stud. Mycol.">
        <title>101 Dothideomycetes genomes: a test case for predicting lifestyles and emergence of pathogens.</title>
        <authorList>
            <person name="Haridas S."/>
            <person name="Albert R."/>
            <person name="Binder M."/>
            <person name="Bloem J."/>
            <person name="Labutti K."/>
            <person name="Salamov A."/>
            <person name="Andreopoulos B."/>
            <person name="Baker S."/>
            <person name="Barry K."/>
            <person name="Bills G."/>
            <person name="Bluhm B."/>
            <person name="Cannon C."/>
            <person name="Castanera R."/>
            <person name="Culley D."/>
            <person name="Daum C."/>
            <person name="Ezra D."/>
            <person name="Gonzalez J."/>
            <person name="Henrissat B."/>
            <person name="Kuo A."/>
            <person name="Liang C."/>
            <person name="Lipzen A."/>
            <person name="Lutzoni F."/>
            <person name="Magnuson J."/>
            <person name="Mondo S."/>
            <person name="Nolan M."/>
            <person name="Ohm R."/>
            <person name="Pangilinan J."/>
            <person name="Park H.-J."/>
            <person name="Ramirez L."/>
            <person name="Alfaro M."/>
            <person name="Sun H."/>
            <person name="Tritt A."/>
            <person name="Yoshinaga Y."/>
            <person name="Zwiers L.-H."/>
            <person name="Turgeon B."/>
            <person name="Goodwin S."/>
            <person name="Spatafora J."/>
            <person name="Crous P."/>
            <person name="Grigoriev I."/>
        </authorList>
    </citation>
    <scope>NUCLEOTIDE SEQUENCE</scope>
    <source>
        <strain evidence="1">CBS 107.79</strain>
    </source>
</reference>
<keyword evidence="2" id="KW-1185">Reference proteome</keyword>
<feature type="non-terminal residue" evidence="1">
    <location>
        <position position="1"/>
    </location>
</feature>
<sequence>IDSNRHNANLSNKYSLYFNFLCNKIKKYNIKPYYIYNIDKKGCLISIVSKLKKVFSRQI</sequence>
<dbReference type="AlphaFoldDB" id="A0A6A5VM21"/>
<dbReference type="EMBL" id="ML976662">
    <property type="protein sequence ID" value="KAF1977748.1"/>
    <property type="molecule type" value="Genomic_DNA"/>
</dbReference>
<proteinExistence type="predicted"/>
<evidence type="ECO:0000313" key="1">
    <source>
        <dbReference type="EMBL" id="KAF1977748.1"/>
    </source>
</evidence>
<evidence type="ECO:0000313" key="2">
    <source>
        <dbReference type="Proteomes" id="UP000800036"/>
    </source>
</evidence>
<organism evidence="1 2">
    <name type="scientific">Bimuria novae-zelandiae CBS 107.79</name>
    <dbReference type="NCBI Taxonomy" id="1447943"/>
    <lineage>
        <taxon>Eukaryota</taxon>
        <taxon>Fungi</taxon>
        <taxon>Dikarya</taxon>
        <taxon>Ascomycota</taxon>
        <taxon>Pezizomycotina</taxon>
        <taxon>Dothideomycetes</taxon>
        <taxon>Pleosporomycetidae</taxon>
        <taxon>Pleosporales</taxon>
        <taxon>Massarineae</taxon>
        <taxon>Didymosphaeriaceae</taxon>
        <taxon>Bimuria</taxon>
    </lineage>
</organism>
<dbReference type="Proteomes" id="UP000800036">
    <property type="component" value="Unassembled WGS sequence"/>
</dbReference>